<evidence type="ECO:0000313" key="2">
    <source>
        <dbReference type="RefSeq" id="XP_016514969.1"/>
    </source>
</evidence>
<dbReference type="OrthoDB" id="1739308at2759"/>
<sequence length="372" mass="43614">MVKIDLQKSYDSVEWPYLNQVISELGFPDKFVSWIIECLRAVNFTVMVNWETINPFDAAKVLRQGDLISPYLFSVAMEYLSRKLHELRDDKSFNFHPICAKLKITHMSFVDDLLLFSIGDMKSVNALHQAFKQFSEASGYLGVPLSTKNISFIQWLPLIEKIVDRITSWTTKKLSYAGRVQLVQSVLFGVQSYWSQLFQMPVKVLKLIDAYCRSFVWSGTETITKKALVSWEKMYLPRTFGGLNLLNIKIWNRVSLAKTHWYLAHKDDKLWIKWIHEFYLKGHPLTTTRVPQQACWIMRKILEARQTLLQVQIRKGPGSLTKHIYEQLLPSYPKVPWKCMMYDNDARPKAKFIMWLQLQDKFLTTDRLANWG</sequence>
<dbReference type="KEGG" id="nta:107831694"/>
<dbReference type="PANTHER" id="PTHR33116:SF66">
    <property type="entry name" value="REVERSE TRANSCRIPTASE ZINC-BINDING DOMAIN-CONTAINING PROTEIN"/>
    <property type="match status" value="1"/>
</dbReference>
<dbReference type="STRING" id="4097.A0A1S4DPA3"/>
<proteinExistence type="predicted"/>
<dbReference type="PROSITE" id="PS50878">
    <property type="entry name" value="RT_POL"/>
    <property type="match status" value="1"/>
</dbReference>
<reference evidence="2" key="1">
    <citation type="submission" date="2025-08" db="UniProtKB">
        <authorList>
            <consortium name="RefSeq"/>
        </authorList>
    </citation>
    <scope>IDENTIFICATION</scope>
</reference>
<dbReference type="PaxDb" id="4097-A0A1S4DPA3"/>
<name>A0A1S4DPA3_TOBAC</name>
<organism evidence="2">
    <name type="scientific">Nicotiana tabacum</name>
    <name type="common">Common tobacco</name>
    <dbReference type="NCBI Taxonomy" id="4097"/>
    <lineage>
        <taxon>Eukaryota</taxon>
        <taxon>Viridiplantae</taxon>
        <taxon>Streptophyta</taxon>
        <taxon>Embryophyta</taxon>
        <taxon>Tracheophyta</taxon>
        <taxon>Spermatophyta</taxon>
        <taxon>Magnoliopsida</taxon>
        <taxon>eudicotyledons</taxon>
        <taxon>Gunneridae</taxon>
        <taxon>Pentapetalae</taxon>
        <taxon>asterids</taxon>
        <taxon>lamiids</taxon>
        <taxon>Solanales</taxon>
        <taxon>Solanaceae</taxon>
        <taxon>Nicotianoideae</taxon>
        <taxon>Nicotianeae</taxon>
        <taxon>Nicotiana</taxon>
    </lineage>
</organism>
<dbReference type="PANTHER" id="PTHR33116">
    <property type="entry name" value="REVERSE TRANSCRIPTASE ZINC-BINDING DOMAIN-CONTAINING PROTEIN-RELATED-RELATED"/>
    <property type="match status" value="1"/>
</dbReference>
<dbReference type="RefSeq" id="XP_016514969.1">
    <property type="nucleotide sequence ID" value="XM_016659483.1"/>
</dbReference>
<dbReference type="Pfam" id="PF13966">
    <property type="entry name" value="zf-RVT"/>
    <property type="match status" value="1"/>
</dbReference>
<dbReference type="InterPro" id="IPR026960">
    <property type="entry name" value="RVT-Znf"/>
</dbReference>
<dbReference type="SUPFAM" id="SSF56672">
    <property type="entry name" value="DNA/RNA polymerases"/>
    <property type="match status" value="1"/>
</dbReference>
<feature type="domain" description="Reverse transcriptase" evidence="1">
    <location>
        <begin position="1"/>
        <end position="181"/>
    </location>
</feature>
<gene>
    <name evidence="2" type="primary">LOC107831694</name>
</gene>
<accession>A0A1S4DPA3</accession>
<dbReference type="InterPro" id="IPR043502">
    <property type="entry name" value="DNA/RNA_pol_sf"/>
</dbReference>
<dbReference type="InterPro" id="IPR000477">
    <property type="entry name" value="RT_dom"/>
</dbReference>
<protein>
    <recommendedName>
        <fullName evidence="1">Reverse transcriptase domain-containing protein</fullName>
    </recommendedName>
</protein>
<dbReference type="Pfam" id="PF00078">
    <property type="entry name" value="RVT_1"/>
    <property type="match status" value="1"/>
</dbReference>
<dbReference type="AlphaFoldDB" id="A0A1S4DPA3"/>
<evidence type="ECO:0000259" key="1">
    <source>
        <dbReference type="PROSITE" id="PS50878"/>
    </source>
</evidence>